<dbReference type="FunFam" id="3.40.50.2020:FF:000006">
    <property type="entry name" value="Hypoxanthine phosphoribosyltransferase"/>
    <property type="match status" value="1"/>
</dbReference>
<dbReference type="GO" id="GO:0046100">
    <property type="term" value="P:hypoxanthine metabolic process"/>
    <property type="evidence" value="ECO:0007669"/>
    <property type="project" value="TreeGrafter"/>
</dbReference>
<dbReference type="AlphaFoldDB" id="A0A0M9U2V0"/>
<dbReference type="NCBIfam" id="TIGR01203">
    <property type="entry name" value="HGPRTase"/>
    <property type="match status" value="1"/>
</dbReference>
<evidence type="ECO:0000256" key="7">
    <source>
        <dbReference type="ARBA" id="ARBA00022676"/>
    </source>
</evidence>
<dbReference type="PANTHER" id="PTHR43340">
    <property type="entry name" value="HYPOXANTHINE-GUANINE PHOSPHORIBOSYLTRANSFERASE"/>
    <property type="match status" value="1"/>
</dbReference>
<evidence type="ECO:0000256" key="15">
    <source>
        <dbReference type="RuleBase" id="RU364099"/>
    </source>
</evidence>
<comment type="pathway">
    <text evidence="4">Purine metabolism; GMP biosynthesis via salvage pathway; GMP from guanine: step 1/1.</text>
</comment>
<keyword evidence="7 15" id="KW-0328">Glycosyltransferase</keyword>
<keyword evidence="10 15" id="KW-0660">Purine salvage</keyword>
<keyword evidence="12 15" id="KW-0460">Magnesium</keyword>
<dbReference type="Gene3D" id="3.40.50.2020">
    <property type="match status" value="1"/>
</dbReference>
<dbReference type="EC" id="2.4.2.8" evidence="15"/>
<sequence length="185" mass="20920">MEDFHTFLKEVLISEDELQTRIAELGAEISRDYADSAPVLICILRGGVMFLTDLMRRITIPHAIEFMAVSSYGVGQRESTGHVRINLDLNINIQDRDVILVEDIIDSGRTLASVLELLSARKPNSLTVCTLLDKAERREVYVPIRYCGFTIPDRFVFGYGLDLDDLYRNLPFIGVVDLDKYHPAA</sequence>
<evidence type="ECO:0000256" key="3">
    <source>
        <dbReference type="ARBA" id="ARBA00004669"/>
    </source>
</evidence>
<evidence type="ECO:0000256" key="9">
    <source>
        <dbReference type="ARBA" id="ARBA00022723"/>
    </source>
</evidence>
<dbReference type="GO" id="GO:0004422">
    <property type="term" value="F:hypoxanthine phosphoribosyltransferase activity"/>
    <property type="evidence" value="ECO:0007669"/>
    <property type="project" value="InterPro"/>
</dbReference>
<dbReference type="UniPathway" id="UPA00591">
    <property type="reaction ID" value="UER00648"/>
</dbReference>
<feature type="domain" description="Phosphoribosyltransferase" evidence="16">
    <location>
        <begin position="16"/>
        <end position="162"/>
    </location>
</feature>
<evidence type="ECO:0000256" key="13">
    <source>
        <dbReference type="ARBA" id="ARBA00048811"/>
    </source>
</evidence>
<dbReference type="InterPro" id="IPR000836">
    <property type="entry name" value="PRTase_dom"/>
</dbReference>
<dbReference type="CDD" id="cd06223">
    <property type="entry name" value="PRTases_typeI"/>
    <property type="match status" value="1"/>
</dbReference>
<dbReference type="GO" id="GO:0000166">
    <property type="term" value="F:nucleotide binding"/>
    <property type="evidence" value="ECO:0007669"/>
    <property type="project" value="UniProtKB-KW"/>
</dbReference>
<comment type="similarity">
    <text evidence="5 15">Belongs to the purine/pyrimidine phosphoribosyltransferase family.</text>
</comment>
<dbReference type="InterPro" id="IPR029057">
    <property type="entry name" value="PRTase-like"/>
</dbReference>
<dbReference type="Proteomes" id="UP000050501">
    <property type="component" value="Unassembled WGS sequence"/>
</dbReference>
<dbReference type="InterPro" id="IPR005904">
    <property type="entry name" value="Hxn_phspho_trans"/>
</dbReference>
<dbReference type="RefSeq" id="WP_062419324.1">
    <property type="nucleotide sequence ID" value="NZ_BBXZ01000157.1"/>
</dbReference>
<evidence type="ECO:0000313" key="19">
    <source>
        <dbReference type="Proteomes" id="UP000050501"/>
    </source>
</evidence>
<dbReference type="PANTHER" id="PTHR43340:SF1">
    <property type="entry name" value="HYPOXANTHINE PHOSPHORIBOSYLTRANSFERASE"/>
    <property type="match status" value="1"/>
</dbReference>
<evidence type="ECO:0000313" key="18">
    <source>
        <dbReference type="EMBL" id="KPL76219.1"/>
    </source>
</evidence>
<evidence type="ECO:0000256" key="6">
    <source>
        <dbReference type="ARBA" id="ARBA00022490"/>
    </source>
</evidence>
<accession>A0A0M9U2V0</accession>
<dbReference type="GO" id="GO:0032263">
    <property type="term" value="P:GMP salvage"/>
    <property type="evidence" value="ECO:0007669"/>
    <property type="project" value="TreeGrafter"/>
</dbReference>
<dbReference type="GO" id="GO:0000287">
    <property type="term" value="F:magnesium ion binding"/>
    <property type="evidence" value="ECO:0007669"/>
    <property type="project" value="TreeGrafter"/>
</dbReference>
<reference evidence="17" key="1">
    <citation type="journal article" date="2015" name="Genome Announc.">
        <title>Draft Genome Sequences of Anaerolinea thermolimosa IMO-1, Bellilinea caldifistulae GOMI-1, Leptolinea tardivitalis YMTK-2, Levilinea saccharolytica KIBI-1, Longilinea arvoryzae KOME-1, Previously Described as Members of the Class Anaerolineae (Chloroflexi).</title>
        <authorList>
            <person name="Matsuura N."/>
            <person name="Tourlousse M.D."/>
            <person name="Ohashi A."/>
            <person name="Hugenholtz P."/>
            <person name="Sekiguchi Y."/>
        </authorList>
    </citation>
    <scope>NUCLEOTIDE SEQUENCE</scope>
    <source>
        <strain evidence="17">KIBI-1</strain>
    </source>
</reference>
<comment type="catalytic activity">
    <reaction evidence="14">
        <text>IMP + diphosphate = hypoxanthine + 5-phospho-alpha-D-ribose 1-diphosphate</text>
        <dbReference type="Rhea" id="RHEA:17973"/>
        <dbReference type="ChEBI" id="CHEBI:17368"/>
        <dbReference type="ChEBI" id="CHEBI:33019"/>
        <dbReference type="ChEBI" id="CHEBI:58017"/>
        <dbReference type="ChEBI" id="CHEBI:58053"/>
        <dbReference type="EC" id="2.4.2.8"/>
    </reaction>
    <physiologicalReaction direction="right-to-left" evidence="14">
        <dbReference type="Rhea" id="RHEA:17975"/>
    </physiologicalReaction>
</comment>
<keyword evidence="19" id="KW-1185">Reference proteome</keyword>
<keyword evidence="6 15" id="KW-0963">Cytoplasm</keyword>
<name>A0A0M9U2V0_9CHLR</name>
<proteinExistence type="inferred from homology"/>
<dbReference type="InterPro" id="IPR050408">
    <property type="entry name" value="HGPRT"/>
</dbReference>
<evidence type="ECO:0000256" key="12">
    <source>
        <dbReference type="ARBA" id="ARBA00022842"/>
    </source>
</evidence>
<keyword evidence="8 15" id="KW-0808">Transferase</keyword>
<dbReference type="Pfam" id="PF00156">
    <property type="entry name" value="Pribosyltran"/>
    <property type="match status" value="1"/>
</dbReference>
<evidence type="ECO:0000256" key="2">
    <source>
        <dbReference type="ARBA" id="ARBA00004496"/>
    </source>
</evidence>
<comment type="subcellular location">
    <subcellularLocation>
        <location evidence="2 15">Cytoplasm</location>
    </subcellularLocation>
</comment>
<comment type="pathway">
    <text evidence="3 15">Purine metabolism; IMP biosynthesis via salvage pathway; IMP from hypoxanthine: step 1/1.</text>
</comment>
<reference evidence="18 19" key="2">
    <citation type="submission" date="2015-07" db="EMBL/GenBank/DDBJ databases">
        <title>Genome sequence of Levilinea saccharolytica DSM 16555.</title>
        <authorList>
            <person name="Hemp J."/>
            <person name="Ward L.M."/>
            <person name="Pace L.A."/>
            <person name="Fischer W.W."/>
        </authorList>
    </citation>
    <scope>NUCLEOTIDE SEQUENCE [LARGE SCALE GENOMIC DNA]</scope>
    <source>
        <strain evidence="18 19">KIBI-1</strain>
    </source>
</reference>
<dbReference type="EMBL" id="DF967975">
    <property type="protein sequence ID" value="GAP19014.1"/>
    <property type="molecule type" value="Genomic_DNA"/>
</dbReference>
<protein>
    <recommendedName>
        <fullName evidence="15">Hypoxanthine phosphoribosyltransferase</fullName>
        <ecNumber evidence="15">2.4.2.8</ecNumber>
    </recommendedName>
</protein>
<evidence type="ECO:0000256" key="1">
    <source>
        <dbReference type="ARBA" id="ARBA00001946"/>
    </source>
</evidence>
<dbReference type="GO" id="GO:0032264">
    <property type="term" value="P:IMP salvage"/>
    <property type="evidence" value="ECO:0007669"/>
    <property type="project" value="UniProtKB-UniPathway"/>
</dbReference>
<dbReference type="EMBL" id="LGCM01000064">
    <property type="protein sequence ID" value="KPL76219.1"/>
    <property type="molecule type" value="Genomic_DNA"/>
</dbReference>
<dbReference type="OrthoDB" id="9802824at2"/>
<evidence type="ECO:0000256" key="4">
    <source>
        <dbReference type="ARBA" id="ARBA00004676"/>
    </source>
</evidence>
<dbReference type="GO" id="GO:0052657">
    <property type="term" value="F:guanine phosphoribosyltransferase activity"/>
    <property type="evidence" value="ECO:0007669"/>
    <property type="project" value="UniProtKB-ARBA"/>
</dbReference>
<organism evidence="17">
    <name type="scientific">Levilinea saccharolytica</name>
    <dbReference type="NCBI Taxonomy" id="229921"/>
    <lineage>
        <taxon>Bacteria</taxon>
        <taxon>Bacillati</taxon>
        <taxon>Chloroflexota</taxon>
        <taxon>Anaerolineae</taxon>
        <taxon>Anaerolineales</taxon>
        <taxon>Anaerolineaceae</taxon>
        <taxon>Levilinea</taxon>
    </lineage>
</organism>
<dbReference type="STRING" id="229921.ADN01_16850"/>
<evidence type="ECO:0000313" key="17">
    <source>
        <dbReference type="EMBL" id="GAP19014.1"/>
    </source>
</evidence>
<evidence type="ECO:0000256" key="11">
    <source>
        <dbReference type="ARBA" id="ARBA00022741"/>
    </source>
</evidence>
<evidence type="ECO:0000256" key="8">
    <source>
        <dbReference type="ARBA" id="ARBA00022679"/>
    </source>
</evidence>
<dbReference type="SUPFAM" id="SSF53271">
    <property type="entry name" value="PRTase-like"/>
    <property type="match status" value="1"/>
</dbReference>
<keyword evidence="11 15" id="KW-0547">Nucleotide-binding</keyword>
<evidence type="ECO:0000256" key="10">
    <source>
        <dbReference type="ARBA" id="ARBA00022726"/>
    </source>
</evidence>
<dbReference type="GO" id="GO:0006178">
    <property type="term" value="P:guanine salvage"/>
    <property type="evidence" value="ECO:0007669"/>
    <property type="project" value="TreeGrafter"/>
</dbReference>
<dbReference type="PATRIC" id="fig|229921.5.peg.1770"/>
<evidence type="ECO:0000259" key="16">
    <source>
        <dbReference type="Pfam" id="PF00156"/>
    </source>
</evidence>
<evidence type="ECO:0000256" key="14">
    <source>
        <dbReference type="ARBA" id="ARBA00049402"/>
    </source>
</evidence>
<dbReference type="GO" id="GO:0006166">
    <property type="term" value="P:purine ribonucleoside salvage"/>
    <property type="evidence" value="ECO:0007669"/>
    <property type="project" value="UniProtKB-KW"/>
</dbReference>
<gene>
    <name evidence="18" type="ORF">ADN01_16850</name>
    <name evidence="17" type="ORF">LSAC_02912</name>
</gene>
<keyword evidence="9 15" id="KW-0479">Metal-binding</keyword>
<dbReference type="GO" id="GO:0005829">
    <property type="term" value="C:cytosol"/>
    <property type="evidence" value="ECO:0007669"/>
    <property type="project" value="TreeGrafter"/>
</dbReference>
<evidence type="ECO:0000256" key="5">
    <source>
        <dbReference type="ARBA" id="ARBA00008391"/>
    </source>
</evidence>
<comment type="catalytic activity">
    <reaction evidence="13">
        <text>GMP + diphosphate = guanine + 5-phospho-alpha-D-ribose 1-diphosphate</text>
        <dbReference type="Rhea" id="RHEA:25424"/>
        <dbReference type="ChEBI" id="CHEBI:16235"/>
        <dbReference type="ChEBI" id="CHEBI:33019"/>
        <dbReference type="ChEBI" id="CHEBI:58017"/>
        <dbReference type="ChEBI" id="CHEBI:58115"/>
        <dbReference type="EC" id="2.4.2.8"/>
    </reaction>
    <physiologicalReaction direction="right-to-left" evidence="13">
        <dbReference type="Rhea" id="RHEA:25426"/>
    </physiologicalReaction>
</comment>
<comment type="cofactor">
    <cofactor evidence="1 15">
        <name>Mg(2+)</name>
        <dbReference type="ChEBI" id="CHEBI:18420"/>
    </cofactor>
</comment>